<dbReference type="RefSeq" id="WP_155545145.1">
    <property type="nucleotide sequence ID" value="NZ_CABVGP010000002.1"/>
</dbReference>
<dbReference type="PANTHER" id="PTHR43877">
    <property type="entry name" value="AMINOALKYLPHOSPHONATE N-ACETYLTRANSFERASE-RELATED-RELATED"/>
    <property type="match status" value="1"/>
</dbReference>
<name>A0A6I8LXZ7_9PSEU</name>
<gene>
    <name evidence="4" type="ORF">AA23TX_04980</name>
</gene>
<organism evidence="4 5">
    <name type="scientific">Amycolatopsis camponoti</name>
    <dbReference type="NCBI Taxonomy" id="2606593"/>
    <lineage>
        <taxon>Bacteria</taxon>
        <taxon>Bacillati</taxon>
        <taxon>Actinomycetota</taxon>
        <taxon>Actinomycetes</taxon>
        <taxon>Pseudonocardiales</taxon>
        <taxon>Pseudonocardiaceae</taxon>
        <taxon>Amycolatopsis</taxon>
    </lineage>
</organism>
<dbReference type="InterPro" id="IPR050832">
    <property type="entry name" value="Bact_Acetyltransf"/>
</dbReference>
<dbReference type="SUPFAM" id="SSF55729">
    <property type="entry name" value="Acyl-CoA N-acyltransferases (Nat)"/>
    <property type="match status" value="1"/>
</dbReference>
<evidence type="ECO:0000313" key="5">
    <source>
        <dbReference type="Proteomes" id="UP000399805"/>
    </source>
</evidence>
<dbReference type="Proteomes" id="UP000399805">
    <property type="component" value="Unassembled WGS sequence"/>
</dbReference>
<dbReference type="Gene3D" id="3.40.630.30">
    <property type="match status" value="1"/>
</dbReference>
<evidence type="ECO:0000256" key="2">
    <source>
        <dbReference type="ARBA" id="ARBA00023315"/>
    </source>
</evidence>
<dbReference type="EMBL" id="CABVGP010000002">
    <property type="protein sequence ID" value="VVJ19959.1"/>
    <property type="molecule type" value="Genomic_DNA"/>
</dbReference>
<protein>
    <submittedName>
        <fullName evidence="4">Acetyltransferase</fullName>
    </submittedName>
</protein>
<reference evidence="4 5" key="1">
    <citation type="submission" date="2019-09" db="EMBL/GenBank/DDBJ databases">
        <authorList>
            <person name="Leyn A S."/>
        </authorList>
    </citation>
    <scope>NUCLEOTIDE SEQUENCE [LARGE SCALE GENOMIC DNA]</scope>
    <source>
        <strain evidence="4">AA231_1</strain>
    </source>
</reference>
<keyword evidence="5" id="KW-1185">Reference proteome</keyword>
<dbReference type="InterPro" id="IPR000182">
    <property type="entry name" value="GNAT_dom"/>
</dbReference>
<dbReference type="Pfam" id="PF00583">
    <property type="entry name" value="Acetyltransf_1"/>
    <property type="match status" value="1"/>
</dbReference>
<dbReference type="InterPro" id="IPR016181">
    <property type="entry name" value="Acyl_CoA_acyltransferase"/>
</dbReference>
<dbReference type="PROSITE" id="PS51186">
    <property type="entry name" value="GNAT"/>
    <property type="match status" value="1"/>
</dbReference>
<evidence type="ECO:0000256" key="1">
    <source>
        <dbReference type="ARBA" id="ARBA00022679"/>
    </source>
</evidence>
<keyword evidence="2" id="KW-0012">Acyltransferase</keyword>
<proteinExistence type="predicted"/>
<accession>A0A6I8LXZ7</accession>
<dbReference type="CDD" id="cd04301">
    <property type="entry name" value="NAT_SF"/>
    <property type="match status" value="1"/>
</dbReference>
<feature type="domain" description="N-acetyltransferase" evidence="3">
    <location>
        <begin position="1"/>
        <end position="153"/>
    </location>
</feature>
<sequence>MTIRDATAADAQAIGEVHVASWQAAYEGLIPADFLAGLSAEPRAAAWARQIRDGGRVLVAEDDGVVAGFAAFGPGQLYALYLLPEFWGRGLGRALHDRVVEELPGDSAILWVLSTNERAKAFYVRQGWVDDGATQTETIDEGRVTLEERRFRRSLP</sequence>
<dbReference type="GO" id="GO:0016747">
    <property type="term" value="F:acyltransferase activity, transferring groups other than amino-acyl groups"/>
    <property type="evidence" value="ECO:0007669"/>
    <property type="project" value="InterPro"/>
</dbReference>
<keyword evidence="1 4" id="KW-0808">Transferase</keyword>
<evidence type="ECO:0000259" key="3">
    <source>
        <dbReference type="PROSITE" id="PS51186"/>
    </source>
</evidence>
<evidence type="ECO:0000313" key="4">
    <source>
        <dbReference type="EMBL" id="VVJ19959.1"/>
    </source>
</evidence>
<dbReference type="AlphaFoldDB" id="A0A6I8LXZ7"/>